<sequence>MGTRADRIRNAAAVITLTALAAIATASLLPLARTNAWWVRFLDFPRWQFSVALIGLLLVVLLLARRTGWIQRAVILGAMAGLGHHGYELLPYSGLAEPAASLEPDCAGGQSLRIMSANVKRRNETAAPFLAQVAVVDPDLLLVMETDAWWDRQLTTLAAEYPHRVQNIPEDDAFYGMHFLSKHRLISPEFRFLFDADTPTLVTQIQLPDDRIIDIVGLHPRPPLPWSQPTTMRDAHLLSAALIARRSETATILTGDFNAVPWERVTRRAIRLGGLVDPRVGRGLHPTYDTDSLLMSWPLDHILFEPRLALQEFRVLPDFGSDHRAVTATLCHRPGERRPAPGIHPDDLAEAEASMRAAASLD</sequence>
<gene>
    <name evidence="3" type="ORF">E4L95_20460</name>
</gene>
<dbReference type="AlphaFoldDB" id="A0A4Z1BH10"/>
<dbReference type="EMBL" id="SRPG01000346">
    <property type="protein sequence ID" value="TGN43626.1"/>
    <property type="molecule type" value="Genomic_DNA"/>
</dbReference>
<dbReference type="InterPro" id="IPR005135">
    <property type="entry name" value="Endo/exonuclease/phosphatase"/>
</dbReference>
<dbReference type="SUPFAM" id="SSF56219">
    <property type="entry name" value="DNase I-like"/>
    <property type="match status" value="1"/>
</dbReference>
<evidence type="ECO:0000256" key="1">
    <source>
        <dbReference type="SAM" id="Phobius"/>
    </source>
</evidence>
<dbReference type="InterPro" id="IPR036691">
    <property type="entry name" value="Endo/exonu/phosph_ase_sf"/>
</dbReference>
<dbReference type="OrthoDB" id="9796594at2"/>
<evidence type="ECO:0000313" key="4">
    <source>
        <dbReference type="Proteomes" id="UP000297972"/>
    </source>
</evidence>
<evidence type="ECO:0000313" key="3">
    <source>
        <dbReference type="EMBL" id="TGN43626.1"/>
    </source>
</evidence>
<reference evidence="3 4" key="1">
    <citation type="submission" date="2019-03" db="EMBL/GenBank/DDBJ databases">
        <authorList>
            <person name="Li J."/>
        </authorList>
    </citation>
    <scope>NUCLEOTIDE SEQUENCE [LARGE SCALE GENOMIC DNA]</scope>
    <source>
        <strain evidence="3 4">3058</strain>
    </source>
</reference>
<feature type="transmembrane region" description="Helical" evidence="1">
    <location>
        <begin position="12"/>
        <end position="32"/>
    </location>
</feature>
<dbReference type="Gene3D" id="3.60.10.10">
    <property type="entry name" value="Endonuclease/exonuclease/phosphatase"/>
    <property type="match status" value="1"/>
</dbReference>
<protein>
    <recommendedName>
        <fullName evidence="2">Endonuclease/exonuclease/phosphatase domain-containing protein</fullName>
    </recommendedName>
</protein>
<evidence type="ECO:0000259" key="2">
    <source>
        <dbReference type="Pfam" id="PF03372"/>
    </source>
</evidence>
<proteinExistence type="predicted"/>
<keyword evidence="1" id="KW-1133">Transmembrane helix</keyword>
<feature type="transmembrane region" description="Helical" evidence="1">
    <location>
        <begin position="44"/>
        <end position="64"/>
    </location>
</feature>
<comment type="caution">
    <text evidence="3">The sequence shown here is derived from an EMBL/GenBank/DDBJ whole genome shotgun (WGS) entry which is preliminary data.</text>
</comment>
<dbReference type="RefSeq" id="WP_135819115.1">
    <property type="nucleotide sequence ID" value="NZ_SRPG01000346.1"/>
</dbReference>
<dbReference type="GO" id="GO:0003824">
    <property type="term" value="F:catalytic activity"/>
    <property type="evidence" value="ECO:0007669"/>
    <property type="project" value="InterPro"/>
</dbReference>
<dbReference type="Pfam" id="PF03372">
    <property type="entry name" value="Exo_endo_phos"/>
    <property type="match status" value="1"/>
</dbReference>
<organism evidence="3 4">
    <name type="scientific">Paracoccus liaowanqingii</name>
    <dbReference type="NCBI Taxonomy" id="2560053"/>
    <lineage>
        <taxon>Bacteria</taxon>
        <taxon>Pseudomonadati</taxon>
        <taxon>Pseudomonadota</taxon>
        <taxon>Alphaproteobacteria</taxon>
        <taxon>Rhodobacterales</taxon>
        <taxon>Paracoccaceae</taxon>
        <taxon>Paracoccus</taxon>
    </lineage>
</organism>
<keyword evidence="1" id="KW-0472">Membrane</keyword>
<name>A0A4Z1BH10_9RHOB</name>
<keyword evidence="4" id="KW-1185">Reference proteome</keyword>
<dbReference type="Proteomes" id="UP000297972">
    <property type="component" value="Unassembled WGS sequence"/>
</dbReference>
<feature type="domain" description="Endonuclease/exonuclease/phosphatase" evidence="2">
    <location>
        <begin position="115"/>
        <end position="323"/>
    </location>
</feature>
<keyword evidence="1" id="KW-0812">Transmembrane</keyword>
<accession>A0A4Z1BH10</accession>